<dbReference type="PANTHER" id="PTHR42737">
    <property type="entry name" value="GLUTATHIONE REDUCTASE"/>
    <property type="match status" value="1"/>
</dbReference>
<proteinExistence type="inferred from homology"/>
<evidence type="ECO:0000256" key="7">
    <source>
        <dbReference type="ARBA" id="ARBA00023284"/>
    </source>
</evidence>
<dbReference type="FunFam" id="3.50.50.60:FF:000012">
    <property type="entry name" value="Thioredoxin reductase 1, cytoplasmic"/>
    <property type="match status" value="1"/>
</dbReference>
<dbReference type="InterPro" id="IPR023753">
    <property type="entry name" value="FAD/NAD-binding_dom"/>
</dbReference>
<dbReference type="InterPro" id="IPR004099">
    <property type="entry name" value="Pyr_nucl-diS_OxRdtase_dimer"/>
</dbReference>
<dbReference type="GO" id="GO:0045454">
    <property type="term" value="P:cell redox homeostasis"/>
    <property type="evidence" value="ECO:0007669"/>
    <property type="project" value="InterPro"/>
</dbReference>
<dbReference type="GO" id="GO:0005829">
    <property type="term" value="C:cytosol"/>
    <property type="evidence" value="ECO:0007669"/>
    <property type="project" value="TreeGrafter"/>
</dbReference>
<dbReference type="InterPro" id="IPR036188">
    <property type="entry name" value="FAD/NAD-bd_sf"/>
</dbReference>
<keyword evidence="3" id="KW-0285">Flavoprotein</keyword>
<keyword evidence="4" id="KW-0274">FAD</keyword>
<keyword evidence="6" id="KW-1015">Disulfide bond</keyword>
<dbReference type="PRINTS" id="PR00368">
    <property type="entry name" value="FADPNR"/>
</dbReference>
<dbReference type="Proteomes" id="UP000023152">
    <property type="component" value="Unassembled WGS sequence"/>
</dbReference>
<dbReference type="Pfam" id="PF02852">
    <property type="entry name" value="Pyr_redox_dim"/>
    <property type="match status" value="1"/>
</dbReference>
<organism evidence="10 11">
    <name type="scientific">Reticulomyxa filosa</name>
    <dbReference type="NCBI Taxonomy" id="46433"/>
    <lineage>
        <taxon>Eukaryota</taxon>
        <taxon>Sar</taxon>
        <taxon>Rhizaria</taxon>
        <taxon>Retaria</taxon>
        <taxon>Foraminifera</taxon>
        <taxon>Monothalamids</taxon>
        <taxon>Reticulomyxidae</taxon>
        <taxon>Reticulomyxa</taxon>
    </lineage>
</organism>
<evidence type="ECO:0008006" key="12">
    <source>
        <dbReference type="Google" id="ProtNLM"/>
    </source>
</evidence>
<evidence type="ECO:0000256" key="5">
    <source>
        <dbReference type="ARBA" id="ARBA00023002"/>
    </source>
</evidence>
<comment type="caution">
    <text evidence="10">The sequence shown here is derived from an EMBL/GenBank/DDBJ whole genome shotgun (WGS) entry which is preliminary data.</text>
</comment>
<evidence type="ECO:0000256" key="3">
    <source>
        <dbReference type="ARBA" id="ARBA00022630"/>
    </source>
</evidence>
<feature type="domain" description="FAD/NAD(P)-binding" evidence="9">
    <location>
        <begin position="36"/>
        <end position="250"/>
    </location>
</feature>
<keyword evidence="7" id="KW-0676">Redox-active center</keyword>
<dbReference type="OrthoDB" id="5956163at2759"/>
<dbReference type="GO" id="GO:0005739">
    <property type="term" value="C:mitochondrion"/>
    <property type="evidence" value="ECO:0007669"/>
    <property type="project" value="TreeGrafter"/>
</dbReference>
<dbReference type="GO" id="GO:0034599">
    <property type="term" value="P:cellular response to oxidative stress"/>
    <property type="evidence" value="ECO:0007669"/>
    <property type="project" value="TreeGrafter"/>
</dbReference>
<keyword evidence="11" id="KW-1185">Reference proteome</keyword>
<reference evidence="10 11" key="1">
    <citation type="journal article" date="2013" name="Curr. Biol.">
        <title>The Genome of the Foraminiferan Reticulomyxa filosa.</title>
        <authorList>
            <person name="Glockner G."/>
            <person name="Hulsmann N."/>
            <person name="Schleicher M."/>
            <person name="Noegel A.A."/>
            <person name="Eichinger L."/>
            <person name="Gallinger C."/>
            <person name="Pawlowski J."/>
            <person name="Sierra R."/>
            <person name="Euteneuer U."/>
            <person name="Pillet L."/>
            <person name="Moustafa A."/>
            <person name="Platzer M."/>
            <person name="Groth M."/>
            <person name="Szafranski K."/>
            <person name="Schliwa M."/>
        </authorList>
    </citation>
    <scope>NUCLEOTIDE SEQUENCE [LARGE SCALE GENOMIC DNA]</scope>
</reference>
<evidence type="ECO:0000313" key="10">
    <source>
        <dbReference type="EMBL" id="ETO25550.1"/>
    </source>
</evidence>
<dbReference type="Gene3D" id="3.50.50.60">
    <property type="entry name" value="FAD/NAD(P)-binding domain"/>
    <property type="match status" value="1"/>
</dbReference>
<evidence type="ECO:0000313" key="11">
    <source>
        <dbReference type="Proteomes" id="UP000023152"/>
    </source>
</evidence>
<comment type="cofactor">
    <cofactor evidence="1">
        <name>FAD</name>
        <dbReference type="ChEBI" id="CHEBI:57692"/>
    </cofactor>
</comment>
<protein>
    <recommendedName>
        <fullName evidence="12">Thioredoxin reductase</fullName>
    </recommendedName>
</protein>
<dbReference type="InterPro" id="IPR046952">
    <property type="entry name" value="GSHR/TRXR-like"/>
</dbReference>
<evidence type="ECO:0000256" key="6">
    <source>
        <dbReference type="ARBA" id="ARBA00023157"/>
    </source>
</evidence>
<evidence type="ECO:0000259" key="9">
    <source>
        <dbReference type="Pfam" id="PF07992"/>
    </source>
</evidence>
<evidence type="ECO:0000256" key="1">
    <source>
        <dbReference type="ARBA" id="ARBA00001974"/>
    </source>
</evidence>
<accession>X6NGV7</accession>
<dbReference type="Pfam" id="PF07992">
    <property type="entry name" value="Pyr_redox_2"/>
    <property type="match status" value="1"/>
</dbReference>
<sequence length="407" mass="45589">MVGIDTMKKDNDVNDGEQLHSITKLGLSHTICDYLFVNEHSDGKTKSITGKYILLAMGGRPLVPEIPGKEHAITSDDLFWWKHPPKKTLCVGASYISLECAGFLCELGYDVTVMVRSILLRGFDRECSEFVGQQMEKVGIKFVRESVPVRLEKTDNGQIKVHYEYAIAHSSDSEEKGDKVIKTEVFDTVIFATGRRPMLTGMNIDKAGVRIEENGKFNVNNEQTNVEHIYAVGDIVNGTPELTPVAIQAGRLLANRLFGGSDVLMDYTFVPTTVFTPMEYSCCGYSENEAQNVYGEEDLEVYHQKSTALEIDGTHREDISSEPMINCCFVKVICVKSERERIVGFHYVGPNAGEVMQGFALALNRNCLLRLDACPNVFCSLFFLSEIRLLKKKKKDKPNKSITIQKK</sequence>
<dbReference type="GO" id="GO:0050660">
    <property type="term" value="F:flavin adenine dinucleotide binding"/>
    <property type="evidence" value="ECO:0007669"/>
    <property type="project" value="InterPro"/>
</dbReference>
<dbReference type="SUPFAM" id="SSF55424">
    <property type="entry name" value="FAD/NAD-linked reductases, dimerisation (C-terminal) domain"/>
    <property type="match status" value="1"/>
</dbReference>
<name>X6NGV7_RETFI</name>
<dbReference type="SUPFAM" id="SSF51905">
    <property type="entry name" value="FAD/NAD(P)-binding domain"/>
    <property type="match status" value="1"/>
</dbReference>
<evidence type="ECO:0000256" key="2">
    <source>
        <dbReference type="ARBA" id="ARBA00007532"/>
    </source>
</evidence>
<gene>
    <name evidence="10" type="ORF">RFI_11587</name>
</gene>
<dbReference type="AlphaFoldDB" id="X6NGV7"/>
<comment type="similarity">
    <text evidence="2">Belongs to the class-I pyridine nucleotide-disulfide oxidoreductase family.</text>
</comment>
<evidence type="ECO:0000256" key="4">
    <source>
        <dbReference type="ARBA" id="ARBA00022827"/>
    </source>
</evidence>
<dbReference type="PANTHER" id="PTHR42737:SF7">
    <property type="entry name" value="THIOREDOXIN-DISULFIDE REDUCTASE"/>
    <property type="match status" value="1"/>
</dbReference>
<evidence type="ECO:0000259" key="8">
    <source>
        <dbReference type="Pfam" id="PF02852"/>
    </source>
</evidence>
<dbReference type="GO" id="GO:0004362">
    <property type="term" value="F:glutathione-disulfide reductase (NADPH) activity"/>
    <property type="evidence" value="ECO:0007669"/>
    <property type="project" value="TreeGrafter"/>
</dbReference>
<dbReference type="OMA" id="ENGSHDW"/>
<dbReference type="EMBL" id="ASPP01008436">
    <property type="protein sequence ID" value="ETO25550.1"/>
    <property type="molecule type" value="Genomic_DNA"/>
</dbReference>
<dbReference type="GO" id="GO:0006749">
    <property type="term" value="P:glutathione metabolic process"/>
    <property type="evidence" value="ECO:0007669"/>
    <property type="project" value="TreeGrafter"/>
</dbReference>
<feature type="domain" description="Pyridine nucleotide-disulphide oxidoreductase dimerisation" evidence="8">
    <location>
        <begin position="270"/>
        <end position="370"/>
    </location>
</feature>
<keyword evidence="5" id="KW-0560">Oxidoreductase</keyword>
<dbReference type="InterPro" id="IPR016156">
    <property type="entry name" value="FAD/NAD-linked_Rdtase_dimer_sf"/>
</dbReference>
<dbReference type="PRINTS" id="PR00411">
    <property type="entry name" value="PNDRDTASEI"/>
</dbReference>